<keyword evidence="1" id="KW-0812">Transmembrane</keyword>
<comment type="caution">
    <text evidence="2">The sequence shown here is derived from an EMBL/GenBank/DDBJ whole genome shotgun (WGS) entry which is preliminary data.</text>
</comment>
<protein>
    <submittedName>
        <fullName evidence="2">Uncharacterized protein</fullName>
    </submittedName>
</protein>
<gene>
    <name evidence="2" type="ORF">H5S41_09065</name>
</gene>
<dbReference type="Pfam" id="PF24727">
    <property type="entry name" value="DUF7679"/>
    <property type="match status" value="1"/>
</dbReference>
<keyword evidence="1" id="KW-0472">Membrane</keyword>
<dbReference type="EMBL" id="JACIVD010000069">
    <property type="protein sequence ID" value="MBB1124103.1"/>
    <property type="molecule type" value="Genomic_DNA"/>
</dbReference>
<evidence type="ECO:0000256" key="1">
    <source>
        <dbReference type="SAM" id="Phobius"/>
    </source>
</evidence>
<dbReference type="InterPro" id="IPR056096">
    <property type="entry name" value="DUF7679"/>
</dbReference>
<evidence type="ECO:0000313" key="3">
    <source>
        <dbReference type="Proteomes" id="UP000547628"/>
    </source>
</evidence>
<name>A0A839H0U0_9LACO</name>
<proteinExistence type="predicted"/>
<organism evidence="2 3">
    <name type="scientific">Limosilactobacillus albertensis</name>
    <dbReference type="NCBI Taxonomy" id="2759752"/>
    <lineage>
        <taxon>Bacteria</taxon>
        <taxon>Bacillati</taxon>
        <taxon>Bacillota</taxon>
        <taxon>Bacilli</taxon>
        <taxon>Lactobacillales</taxon>
        <taxon>Lactobacillaceae</taxon>
        <taxon>Limosilactobacillus</taxon>
    </lineage>
</organism>
<dbReference type="Proteomes" id="UP000547628">
    <property type="component" value="Unassembled WGS sequence"/>
</dbReference>
<reference evidence="2 3" key="1">
    <citation type="submission" date="2020-07" db="EMBL/GenBank/DDBJ databases">
        <title>Description of Limosilactobacillus balticus sp. nov., Limosilactobacillus agrestis sp. nov., Limosilactobacillus albertensis sp. nov., Limosilactobacillus rudii sp. nov., Limosilactobacillus fastidiosus sp. nov., five novel Limosilactobacillus species isolated from the vertebrate gastrointestinal tract, and proposal of 6 subspecies of Limosilactobacillus reuteri adapted to the gastrointestinal tract of specific vertebrate hosts.</title>
        <authorList>
            <person name="Li F."/>
            <person name="Cheng C."/>
            <person name="Zheng J."/>
            <person name="Quevedo R.M."/>
            <person name="Li J."/>
            <person name="Roos S."/>
            <person name="Gaenzle M.G."/>
            <person name="Walter J."/>
        </authorList>
    </citation>
    <scope>NUCLEOTIDE SEQUENCE [LARGE SCALE GENOMIC DNA]</scope>
    <source>
        <strain evidence="2 3">Lr3000</strain>
    </source>
</reference>
<dbReference type="RefSeq" id="WP_182603054.1">
    <property type="nucleotide sequence ID" value="NZ_JACIVD010000069.1"/>
</dbReference>
<keyword evidence="1" id="KW-1133">Transmembrane helix</keyword>
<sequence>MREPDTRNWSFSKRALYHQEIKPKVKRRKRSHDSNQWYYWVQVQFMDGKMGNYQLARDLQQPLDQHRRHHPGEWRDILLGALINVPVSHYHEGKAKIKPAMVIRILILPVRTSNPRWITRSQFIKPHYSQVKWFFNKVQLSREISFLTHDFQPQNQQRIKAILTQYRQQKVKQVRQQVWRHILIAGTSLVLIVGAIILAVELII</sequence>
<evidence type="ECO:0000313" key="2">
    <source>
        <dbReference type="EMBL" id="MBB1124103.1"/>
    </source>
</evidence>
<accession>A0A839H0U0</accession>
<dbReference type="AlphaFoldDB" id="A0A839H0U0"/>
<feature type="transmembrane region" description="Helical" evidence="1">
    <location>
        <begin position="182"/>
        <end position="203"/>
    </location>
</feature>